<reference evidence="7 8" key="1">
    <citation type="submission" date="2020-12" db="EMBL/GenBank/DDBJ databases">
        <title>Streptomyces typhae sp. nov., a novel endophytic actinomycete isolated from the root of cattail pollen (Typha angustifolia L.).</title>
        <authorList>
            <person name="Peng C."/>
            <person name="Liu C."/>
        </authorList>
    </citation>
    <scope>NUCLEOTIDE SEQUENCE [LARGE SCALE GENOMIC DNA]</scope>
    <source>
        <strain evidence="7 8">JCM 4753</strain>
    </source>
</reference>
<dbReference type="PANTHER" id="PTHR30055">
    <property type="entry name" value="HTH-TYPE TRANSCRIPTIONAL REGULATOR RUTR"/>
    <property type="match status" value="1"/>
</dbReference>
<dbReference type="RefSeq" id="WP_190114379.1">
    <property type="nucleotide sequence ID" value="NZ_BMVR01000002.1"/>
</dbReference>
<keyword evidence="3" id="KW-0804">Transcription</keyword>
<evidence type="ECO:0000256" key="5">
    <source>
        <dbReference type="SAM" id="MobiDB-lite"/>
    </source>
</evidence>
<sequence length="226" mass="23374">MNQPQPQARPTAAPTTTSSATAAPSTGPAPITPTSTGRPARADAVRNRERLVAAAREAFAEAGPDASLNEIARRAGVGPGTLYRHFSGRPELLAAVLKGRIDTLCARAQDLLAADSAGAALAEWLGAFLDHARVNQGLGGALMLEELEAAGALGTDCHQRILDAATALLTRAQESGAARRDLSPADLLQLVVGVAMSIPHKRTSPAGDPEQPQRLLGLVLDATKPH</sequence>
<evidence type="ECO:0000256" key="1">
    <source>
        <dbReference type="ARBA" id="ARBA00023015"/>
    </source>
</evidence>
<keyword evidence="8" id="KW-1185">Reference proteome</keyword>
<feature type="region of interest" description="Disordered" evidence="5">
    <location>
        <begin position="1"/>
        <end position="43"/>
    </location>
</feature>
<dbReference type="EMBL" id="JAEKOZ010000002">
    <property type="protein sequence ID" value="MBJ3806119.1"/>
    <property type="molecule type" value="Genomic_DNA"/>
</dbReference>
<keyword evidence="2 4" id="KW-0238">DNA-binding</keyword>
<name>A0ABS0WZ41_9ACTN</name>
<dbReference type="Proteomes" id="UP000634780">
    <property type="component" value="Unassembled WGS sequence"/>
</dbReference>
<dbReference type="InterPro" id="IPR049445">
    <property type="entry name" value="TetR_SbtR-like_C"/>
</dbReference>
<feature type="compositionally biased region" description="Low complexity" evidence="5">
    <location>
        <begin position="10"/>
        <end position="36"/>
    </location>
</feature>
<dbReference type="InterPro" id="IPR036271">
    <property type="entry name" value="Tet_transcr_reg_TetR-rel_C_sf"/>
</dbReference>
<protein>
    <submittedName>
        <fullName evidence="7">TetR/AcrR family transcriptional regulator</fullName>
    </submittedName>
</protein>
<dbReference type="InterPro" id="IPR009057">
    <property type="entry name" value="Homeodomain-like_sf"/>
</dbReference>
<dbReference type="InterPro" id="IPR050109">
    <property type="entry name" value="HTH-type_TetR-like_transc_reg"/>
</dbReference>
<accession>A0ABS0WZ41</accession>
<evidence type="ECO:0000256" key="3">
    <source>
        <dbReference type="ARBA" id="ARBA00023163"/>
    </source>
</evidence>
<dbReference type="Pfam" id="PF00440">
    <property type="entry name" value="TetR_N"/>
    <property type="match status" value="1"/>
</dbReference>
<dbReference type="PROSITE" id="PS50977">
    <property type="entry name" value="HTH_TETR_2"/>
    <property type="match status" value="1"/>
</dbReference>
<feature type="domain" description="HTH tetR-type" evidence="6">
    <location>
        <begin position="45"/>
        <end position="104"/>
    </location>
</feature>
<proteinExistence type="predicted"/>
<dbReference type="SUPFAM" id="SSF48498">
    <property type="entry name" value="Tetracyclin repressor-like, C-terminal domain"/>
    <property type="match status" value="1"/>
</dbReference>
<evidence type="ECO:0000259" key="6">
    <source>
        <dbReference type="PROSITE" id="PS50977"/>
    </source>
</evidence>
<keyword evidence="1" id="KW-0805">Transcription regulation</keyword>
<dbReference type="SUPFAM" id="SSF46689">
    <property type="entry name" value="Homeodomain-like"/>
    <property type="match status" value="1"/>
</dbReference>
<organism evidence="7 8">
    <name type="scientific">Streptomyces flavofungini</name>
    <dbReference type="NCBI Taxonomy" id="68200"/>
    <lineage>
        <taxon>Bacteria</taxon>
        <taxon>Bacillati</taxon>
        <taxon>Actinomycetota</taxon>
        <taxon>Actinomycetes</taxon>
        <taxon>Kitasatosporales</taxon>
        <taxon>Streptomycetaceae</taxon>
        <taxon>Streptomyces</taxon>
    </lineage>
</organism>
<dbReference type="PANTHER" id="PTHR30055:SF234">
    <property type="entry name" value="HTH-TYPE TRANSCRIPTIONAL REGULATOR BETI"/>
    <property type="match status" value="1"/>
</dbReference>
<comment type="caution">
    <text evidence="7">The sequence shown here is derived from an EMBL/GenBank/DDBJ whole genome shotgun (WGS) entry which is preliminary data.</text>
</comment>
<dbReference type="Pfam" id="PF21597">
    <property type="entry name" value="TetR_C_43"/>
    <property type="match status" value="1"/>
</dbReference>
<evidence type="ECO:0000256" key="4">
    <source>
        <dbReference type="PROSITE-ProRule" id="PRU00335"/>
    </source>
</evidence>
<gene>
    <name evidence="7" type="ORF">JGB26_03125</name>
</gene>
<evidence type="ECO:0000313" key="7">
    <source>
        <dbReference type="EMBL" id="MBJ3806119.1"/>
    </source>
</evidence>
<dbReference type="Gene3D" id="1.10.357.10">
    <property type="entry name" value="Tetracycline Repressor, domain 2"/>
    <property type="match status" value="1"/>
</dbReference>
<dbReference type="InterPro" id="IPR001647">
    <property type="entry name" value="HTH_TetR"/>
</dbReference>
<evidence type="ECO:0000313" key="8">
    <source>
        <dbReference type="Proteomes" id="UP000634780"/>
    </source>
</evidence>
<dbReference type="PRINTS" id="PR00455">
    <property type="entry name" value="HTHTETR"/>
</dbReference>
<evidence type="ECO:0000256" key="2">
    <source>
        <dbReference type="ARBA" id="ARBA00023125"/>
    </source>
</evidence>
<feature type="DNA-binding region" description="H-T-H motif" evidence="4">
    <location>
        <begin position="67"/>
        <end position="86"/>
    </location>
</feature>